<dbReference type="PANTHER" id="PTHR42718">
    <property type="entry name" value="MAJOR FACILITATOR SUPERFAMILY MULTIDRUG TRANSPORTER MFSC"/>
    <property type="match status" value="1"/>
</dbReference>
<evidence type="ECO:0000256" key="6">
    <source>
        <dbReference type="ARBA" id="ARBA00023136"/>
    </source>
</evidence>
<dbReference type="STRING" id="1348774.AB433_10210"/>
<name>A0A0G3XI14_9SPHN</name>
<keyword evidence="2" id="KW-0813">Transport</keyword>
<dbReference type="AlphaFoldDB" id="A0A0G3XI14"/>
<keyword evidence="6" id="KW-0472">Membrane</keyword>
<dbReference type="Proteomes" id="UP000035287">
    <property type="component" value="Chromosome"/>
</dbReference>
<evidence type="ECO:0000256" key="4">
    <source>
        <dbReference type="ARBA" id="ARBA00022692"/>
    </source>
</evidence>
<accession>A0A0G3XI14</accession>
<dbReference type="Gene3D" id="1.20.1720.10">
    <property type="entry name" value="Multidrug resistance protein D"/>
    <property type="match status" value="1"/>
</dbReference>
<keyword evidence="3" id="KW-1003">Cell membrane</keyword>
<dbReference type="InterPro" id="IPR036259">
    <property type="entry name" value="MFS_trans_sf"/>
</dbReference>
<evidence type="ECO:0000313" key="7">
    <source>
        <dbReference type="EMBL" id="AKM10256.1"/>
    </source>
</evidence>
<proteinExistence type="predicted"/>
<evidence type="ECO:0000256" key="3">
    <source>
        <dbReference type="ARBA" id="ARBA00022475"/>
    </source>
</evidence>
<evidence type="ECO:0000313" key="8">
    <source>
        <dbReference type="Proteomes" id="UP000035287"/>
    </source>
</evidence>
<gene>
    <name evidence="7" type="ORF">AB433_10210</name>
</gene>
<dbReference type="KEGG" id="cna:AB433_10210"/>
<dbReference type="PANTHER" id="PTHR42718:SF46">
    <property type="entry name" value="BLR6921 PROTEIN"/>
    <property type="match status" value="1"/>
</dbReference>
<reference evidence="7 8" key="1">
    <citation type="submission" date="2015-06" db="EMBL/GenBank/DDBJ databases">
        <authorList>
            <person name="Zeng Y."/>
            <person name="Huang Y."/>
        </authorList>
    </citation>
    <scope>NUCLEOTIDE SEQUENCE [LARGE SCALE GENOMIC DNA]</scope>
    <source>
        <strain evidence="7 8">PQ-2</strain>
    </source>
</reference>
<dbReference type="InterPro" id="IPR020846">
    <property type="entry name" value="MFS_dom"/>
</dbReference>
<evidence type="ECO:0000256" key="2">
    <source>
        <dbReference type="ARBA" id="ARBA00022448"/>
    </source>
</evidence>
<dbReference type="RefSeq" id="WP_047820927.1">
    <property type="nucleotide sequence ID" value="NZ_CP011770.1"/>
</dbReference>
<keyword evidence="4" id="KW-0812">Transmembrane</keyword>
<dbReference type="GO" id="GO:0005886">
    <property type="term" value="C:plasma membrane"/>
    <property type="evidence" value="ECO:0007669"/>
    <property type="project" value="UniProtKB-SubCell"/>
</dbReference>
<dbReference type="CDD" id="cd17321">
    <property type="entry name" value="MFS_MMR_MDR_like"/>
    <property type="match status" value="1"/>
</dbReference>
<sequence>MNDTGGNGDGGRLAKSSPGAIASLSATIFLSSLGGSVANVGLPTLSRTFGISFPQAQWIVIAYFLAVISLIINAGRLADSVGRQRLLLAGLALFGLASIGAGVAWSFWFLIAARALQGMGGAIMLVLAFALVCDIVRPARLGSVLGLLGAMSGLGTAAGPSLGGLLIAGLGWRALFLVNVPVCIAIAWMVYRTVPRTLHPAATPWRPDWAGTFLLISALCAYCYAATLASGRFAAGNIIALALAVVGVATFILVERRAADPLLRMGMFRDISLCGNLAMSVIGSTVIMATLVVGPFYLVEGLHMTPAQAGLALSVGPVISAVGGVPIGRLVDRLGIVAMSLAGLAIMAAGAAGLAFSEGIVGLPRFIGSLIVVMGGYGVFQISNNAAVMAKSSSATRGTFAGLMNLSRNIGLVTGASVMASIFSATAHDGAPGGLAAAHGLRATFATAAGMAALAVAIGLSSGAVPILRRNAKRGG</sequence>
<dbReference type="GO" id="GO:0022857">
    <property type="term" value="F:transmembrane transporter activity"/>
    <property type="evidence" value="ECO:0007669"/>
    <property type="project" value="InterPro"/>
</dbReference>
<evidence type="ECO:0000256" key="1">
    <source>
        <dbReference type="ARBA" id="ARBA00004651"/>
    </source>
</evidence>
<dbReference type="InterPro" id="IPR011701">
    <property type="entry name" value="MFS"/>
</dbReference>
<comment type="subcellular location">
    <subcellularLocation>
        <location evidence="1">Cell membrane</location>
        <topology evidence="1">Multi-pass membrane protein</topology>
    </subcellularLocation>
</comment>
<dbReference type="PRINTS" id="PR01036">
    <property type="entry name" value="TCRTETB"/>
</dbReference>
<organism evidence="7 8">
    <name type="scientific">Croceicoccus naphthovorans</name>
    <dbReference type="NCBI Taxonomy" id="1348774"/>
    <lineage>
        <taxon>Bacteria</taxon>
        <taxon>Pseudomonadati</taxon>
        <taxon>Pseudomonadota</taxon>
        <taxon>Alphaproteobacteria</taxon>
        <taxon>Sphingomonadales</taxon>
        <taxon>Erythrobacteraceae</taxon>
        <taxon>Croceicoccus</taxon>
    </lineage>
</organism>
<protein>
    <submittedName>
        <fullName evidence="7">Uncharacterized protein</fullName>
    </submittedName>
</protein>
<dbReference type="EMBL" id="CP011770">
    <property type="protein sequence ID" value="AKM10256.1"/>
    <property type="molecule type" value="Genomic_DNA"/>
</dbReference>
<dbReference type="SUPFAM" id="SSF103473">
    <property type="entry name" value="MFS general substrate transporter"/>
    <property type="match status" value="1"/>
</dbReference>
<dbReference type="PATRIC" id="fig|1348774.3.peg.2142"/>
<keyword evidence="8" id="KW-1185">Reference proteome</keyword>
<dbReference type="Gene3D" id="1.20.1250.20">
    <property type="entry name" value="MFS general substrate transporter like domains"/>
    <property type="match status" value="1"/>
</dbReference>
<evidence type="ECO:0000256" key="5">
    <source>
        <dbReference type="ARBA" id="ARBA00022989"/>
    </source>
</evidence>
<dbReference type="PROSITE" id="PS50850">
    <property type="entry name" value="MFS"/>
    <property type="match status" value="1"/>
</dbReference>
<keyword evidence="5" id="KW-1133">Transmembrane helix</keyword>
<dbReference type="Pfam" id="PF07690">
    <property type="entry name" value="MFS_1"/>
    <property type="match status" value="1"/>
</dbReference>